<dbReference type="EMBL" id="BNBO01000041">
    <property type="protein sequence ID" value="GHH79226.1"/>
    <property type="molecule type" value="Genomic_DNA"/>
</dbReference>
<reference evidence="1" key="2">
    <citation type="submission" date="2020-09" db="EMBL/GenBank/DDBJ databases">
        <authorList>
            <person name="Sun Q."/>
            <person name="Ohkuma M."/>
        </authorList>
    </citation>
    <scope>NUCLEOTIDE SEQUENCE</scope>
    <source>
        <strain evidence="1">JCM 4646</strain>
    </source>
</reference>
<evidence type="ECO:0000313" key="1">
    <source>
        <dbReference type="EMBL" id="GHH79226.1"/>
    </source>
</evidence>
<dbReference type="RefSeq" id="WP_190213767.1">
    <property type="nucleotide sequence ID" value="NZ_BNBO01000041.1"/>
</dbReference>
<sequence>MRCPPEDAALVRDFVEIPPGLAIDRTYLERARLAQAVGGRFRKVAPGRYEIITHAPDSPAA</sequence>
<accession>A0A919L1E4</accession>
<gene>
    <name evidence="1" type="ORF">GCM10018781_56770</name>
</gene>
<dbReference type="AlphaFoldDB" id="A0A919L1E4"/>
<reference evidence="1" key="1">
    <citation type="journal article" date="2014" name="Int. J. Syst. Evol. Microbiol.">
        <title>Complete genome sequence of Corynebacterium casei LMG S-19264T (=DSM 44701T), isolated from a smear-ripened cheese.</title>
        <authorList>
            <consortium name="US DOE Joint Genome Institute (JGI-PGF)"/>
            <person name="Walter F."/>
            <person name="Albersmeier A."/>
            <person name="Kalinowski J."/>
            <person name="Ruckert C."/>
        </authorList>
    </citation>
    <scope>NUCLEOTIDE SEQUENCE</scope>
    <source>
        <strain evidence="1">JCM 4646</strain>
    </source>
</reference>
<comment type="caution">
    <text evidence="1">The sequence shown here is derived from an EMBL/GenBank/DDBJ whole genome shotgun (WGS) entry which is preliminary data.</text>
</comment>
<dbReference type="Proteomes" id="UP000617734">
    <property type="component" value="Unassembled WGS sequence"/>
</dbReference>
<dbReference type="GeneID" id="95356023"/>
<protein>
    <submittedName>
        <fullName evidence="1">Uncharacterized protein</fullName>
    </submittedName>
</protein>
<name>A0A919L1E4_9ACTN</name>
<organism evidence="1 2">
    <name type="scientific">Kitasatospora indigofera</name>
    <dbReference type="NCBI Taxonomy" id="67307"/>
    <lineage>
        <taxon>Bacteria</taxon>
        <taxon>Bacillati</taxon>
        <taxon>Actinomycetota</taxon>
        <taxon>Actinomycetes</taxon>
        <taxon>Kitasatosporales</taxon>
        <taxon>Streptomycetaceae</taxon>
        <taxon>Kitasatospora</taxon>
    </lineage>
</organism>
<keyword evidence="2" id="KW-1185">Reference proteome</keyword>
<proteinExistence type="predicted"/>
<evidence type="ECO:0000313" key="2">
    <source>
        <dbReference type="Proteomes" id="UP000617734"/>
    </source>
</evidence>